<evidence type="ECO:0000256" key="1">
    <source>
        <dbReference type="ARBA" id="ARBA00007734"/>
    </source>
</evidence>
<protein>
    <recommendedName>
        <fullName evidence="4">Transglycosylase SLT domain-containing protein</fullName>
    </recommendedName>
</protein>
<feature type="domain" description="Transglycosylase SLT" evidence="4">
    <location>
        <begin position="549"/>
        <end position="650"/>
    </location>
</feature>
<reference evidence="5" key="2">
    <citation type="journal article" date="2020" name="Microorganisms">
        <title>Osmotic Adaptation and Compatible Solute Biosynthesis of Phototrophic Bacteria as Revealed from Genome Analyses.</title>
        <authorList>
            <person name="Imhoff J.F."/>
            <person name="Rahn T."/>
            <person name="Kunzel S."/>
            <person name="Keller A."/>
            <person name="Neulinger S.C."/>
        </authorList>
    </citation>
    <scope>NUCLEOTIDE SEQUENCE</scope>
    <source>
        <strain evidence="5">DSM 9154</strain>
    </source>
</reference>
<comment type="caution">
    <text evidence="5">The sequence shown here is derived from an EMBL/GenBank/DDBJ whole genome shotgun (WGS) entry which is preliminary data.</text>
</comment>
<organism evidence="5 6">
    <name type="scientific">Rhodovibrio salinarum</name>
    <dbReference type="NCBI Taxonomy" id="1087"/>
    <lineage>
        <taxon>Bacteria</taxon>
        <taxon>Pseudomonadati</taxon>
        <taxon>Pseudomonadota</taxon>
        <taxon>Alphaproteobacteria</taxon>
        <taxon>Rhodospirillales</taxon>
        <taxon>Rhodovibrionaceae</taxon>
        <taxon>Rhodovibrio</taxon>
    </lineage>
</organism>
<keyword evidence="3" id="KW-0732">Signal</keyword>
<evidence type="ECO:0000259" key="4">
    <source>
        <dbReference type="Pfam" id="PF01464"/>
    </source>
</evidence>
<dbReference type="InterPro" id="IPR000189">
    <property type="entry name" value="Transglyc_AS"/>
</dbReference>
<dbReference type="GO" id="GO:0016020">
    <property type="term" value="C:membrane"/>
    <property type="evidence" value="ECO:0007669"/>
    <property type="project" value="InterPro"/>
</dbReference>
<dbReference type="AlphaFoldDB" id="A0A934QK83"/>
<gene>
    <name evidence="5" type="ORF">CKO21_14385</name>
</gene>
<dbReference type="PANTHER" id="PTHR37423:SF2">
    <property type="entry name" value="MEMBRANE-BOUND LYTIC MUREIN TRANSGLYCOSYLASE C"/>
    <property type="match status" value="1"/>
</dbReference>
<evidence type="ECO:0000256" key="3">
    <source>
        <dbReference type="ARBA" id="ARBA00022729"/>
    </source>
</evidence>
<dbReference type="Gene3D" id="1.10.530.10">
    <property type="match status" value="1"/>
</dbReference>
<dbReference type="SUPFAM" id="SSF53955">
    <property type="entry name" value="Lysozyme-like"/>
    <property type="match status" value="1"/>
</dbReference>
<dbReference type="Proteomes" id="UP000778970">
    <property type="component" value="Unassembled WGS sequence"/>
</dbReference>
<dbReference type="SUPFAM" id="SSF48435">
    <property type="entry name" value="Bacterial muramidases"/>
    <property type="match status" value="1"/>
</dbReference>
<dbReference type="GO" id="GO:0042597">
    <property type="term" value="C:periplasmic space"/>
    <property type="evidence" value="ECO:0007669"/>
    <property type="project" value="InterPro"/>
</dbReference>
<comment type="similarity">
    <text evidence="2">Belongs to the virb1 family.</text>
</comment>
<dbReference type="InterPro" id="IPR023346">
    <property type="entry name" value="Lysozyme-like_dom_sf"/>
</dbReference>
<proteinExistence type="inferred from homology"/>
<dbReference type="CDD" id="cd13401">
    <property type="entry name" value="Slt70-like"/>
    <property type="match status" value="1"/>
</dbReference>
<reference evidence="5" key="1">
    <citation type="submission" date="2017-08" db="EMBL/GenBank/DDBJ databases">
        <authorList>
            <person name="Imhoff J.F."/>
            <person name="Rahn T."/>
            <person name="Kuenzel S."/>
            <person name="Neulinger S.C."/>
        </authorList>
    </citation>
    <scope>NUCLEOTIDE SEQUENCE</scope>
    <source>
        <strain evidence="5">DSM 9154</strain>
    </source>
</reference>
<dbReference type="GO" id="GO:0000270">
    <property type="term" value="P:peptidoglycan metabolic process"/>
    <property type="evidence" value="ECO:0007669"/>
    <property type="project" value="InterPro"/>
</dbReference>
<name>A0A934QK83_9PROT</name>
<dbReference type="Pfam" id="PF01464">
    <property type="entry name" value="SLT"/>
    <property type="match status" value="1"/>
</dbReference>
<dbReference type="InterPro" id="IPR008258">
    <property type="entry name" value="Transglycosylase_SLT_dom_1"/>
</dbReference>
<dbReference type="PANTHER" id="PTHR37423">
    <property type="entry name" value="SOLUBLE LYTIC MUREIN TRANSGLYCOSYLASE-RELATED"/>
    <property type="match status" value="1"/>
</dbReference>
<evidence type="ECO:0000313" key="6">
    <source>
        <dbReference type="Proteomes" id="UP000778970"/>
    </source>
</evidence>
<dbReference type="GO" id="GO:0008933">
    <property type="term" value="F:peptidoglycan lytic transglycosylase activity"/>
    <property type="evidence" value="ECO:0007669"/>
    <property type="project" value="InterPro"/>
</dbReference>
<dbReference type="PROSITE" id="PS00922">
    <property type="entry name" value="TRANSGLYCOSYLASE"/>
    <property type="match status" value="1"/>
</dbReference>
<comment type="similarity">
    <text evidence="1">Belongs to the transglycosylase Slt family.</text>
</comment>
<dbReference type="GO" id="GO:0004553">
    <property type="term" value="F:hydrolase activity, hydrolyzing O-glycosyl compounds"/>
    <property type="evidence" value="ECO:0007669"/>
    <property type="project" value="InterPro"/>
</dbReference>
<evidence type="ECO:0000256" key="2">
    <source>
        <dbReference type="ARBA" id="ARBA00009387"/>
    </source>
</evidence>
<dbReference type="Gene3D" id="1.25.20.10">
    <property type="entry name" value="Bacterial muramidases"/>
    <property type="match status" value="1"/>
</dbReference>
<accession>A0A934QK83</accession>
<sequence length="703" mass="78224">MLVSAPCLTDNGGGCVRDVCRRMPPRAYPACCGMWGRSRHLRPWRPWAVSIRSRACTYVLVFALMGVLVPSVSAQALRDVPLPPDLAGAALDAAGDDDLATARRLANRASDGALLDKLVRWRWLTAPGSHPPFAALQEFLQKNPDWPRRRTLVRKAENTLPAWWKPDERVAWYNAHPPRTARAKVDRLLELAELGASEQLAGDLRTLWRTQPLRAYEEQRLQERLGELIARADEVARMTNMMDARAFDVADRAAERLGGAYPKLVTARRKLAQRAAGVDAAIRALPESLRGRPGLLYDRAWWRLRAGDLDGTVELLDQLEDEPKPERWWRIRHWVARDLMEDGRTAKAYEIAANHGLSEGIGFAEGEWLAGWLALTRMDRPEDAFEHFVRLHDGVSTPISRARGAYWAGRAAETLGRADTARGWYAVAGQHWTTYYGQLARGRLGSTVVPPHALSDARALQADAPDDPDLAEAARLLARHGQDRLADSFLYTLAARAEQPGQARAVADLAWSLDRPQVALWLGRQARGDGQVLADILFPRHPLLTERKHTALLHAIGRQESGFDPQARSRVGARGLLQLMPATAERTARSAGLPVSTTALTDDPAYNATLGALHIDDLIARFDGSRLLAIAAYNAGAARIEEWIDRFGDPRRESVDVVNWIEQIPFGETRNYVQRVIEGYNVYRQDLGDEPHLPGRLARADTG</sequence>
<keyword evidence="6" id="KW-1185">Reference proteome</keyword>
<dbReference type="InterPro" id="IPR008939">
    <property type="entry name" value="Lytic_TGlycosylase_superhlx_U"/>
</dbReference>
<evidence type="ECO:0000313" key="5">
    <source>
        <dbReference type="EMBL" id="MBK1698433.1"/>
    </source>
</evidence>
<dbReference type="EMBL" id="NRRE01000027">
    <property type="protein sequence ID" value="MBK1698433.1"/>
    <property type="molecule type" value="Genomic_DNA"/>
</dbReference>